<evidence type="ECO:0008006" key="4">
    <source>
        <dbReference type="Google" id="ProtNLM"/>
    </source>
</evidence>
<evidence type="ECO:0000256" key="1">
    <source>
        <dbReference type="SAM" id="Phobius"/>
    </source>
</evidence>
<dbReference type="GO" id="GO:0008528">
    <property type="term" value="F:G protein-coupled peptide receptor activity"/>
    <property type="evidence" value="ECO:0007669"/>
    <property type="project" value="InterPro"/>
</dbReference>
<keyword evidence="1" id="KW-0472">Membrane</keyword>
<dbReference type="PANTHER" id="PTHR22751">
    <property type="entry name" value="G-PROTEIN COUPLED RECEPTOR-RELATED"/>
    <property type="match status" value="1"/>
</dbReference>
<accession>A0AAE9JIU3</accession>
<dbReference type="AlphaFoldDB" id="A0AAE9JIU3"/>
<feature type="transmembrane region" description="Helical" evidence="1">
    <location>
        <begin position="217"/>
        <end position="236"/>
    </location>
</feature>
<dbReference type="EMBL" id="CP092624">
    <property type="protein sequence ID" value="UMM32751.1"/>
    <property type="molecule type" value="Genomic_DNA"/>
</dbReference>
<feature type="transmembrane region" description="Helical" evidence="1">
    <location>
        <begin position="63"/>
        <end position="80"/>
    </location>
</feature>
<name>A0AAE9JIU3_CAEBR</name>
<keyword evidence="1" id="KW-1133">Transmembrane helix</keyword>
<organism evidence="2 3">
    <name type="scientific">Caenorhabditis briggsae</name>
    <dbReference type="NCBI Taxonomy" id="6238"/>
    <lineage>
        <taxon>Eukaryota</taxon>
        <taxon>Metazoa</taxon>
        <taxon>Ecdysozoa</taxon>
        <taxon>Nematoda</taxon>
        <taxon>Chromadorea</taxon>
        <taxon>Rhabditida</taxon>
        <taxon>Rhabditina</taxon>
        <taxon>Rhabditomorpha</taxon>
        <taxon>Rhabditoidea</taxon>
        <taxon>Rhabditidae</taxon>
        <taxon>Peloderinae</taxon>
        <taxon>Caenorhabditis</taxon>
    </lineage>
</organism>
<keyword evidence="1" id="KW-0812">Transmembrane</keyword>
<dbReference type="PANTHER" id="PTHR22751:SF54">
    <property type="entry name" value="G-PROTEIN COUPLED RECEPTORS FAMILY 1 PROFILE DOMAIN-CONTAINING PROTEIN"/>
    <property type="match status" value="1"/>
</dbReference>
<protein>
    <recommendedName>
        <fullName evidence="4">G-protein coupled receptors family 1 profile domain-containing protein</fullName>
    </recommendedName>
</protein>
<dbReference type="InterPro" id="IPR019427">
    <property type="entry name" value="7TM_GPCR_serpentine_rcpt_Srw"/>
</dbReference>
<feature type="transmembrane region" description="Helical" evidence="1">
    <location>
        <begin position="176"/>
        <end position="197"/>
    </location>
</feature>
<dbReference type="Pfam" id="PF10324">
    <property type="entry name" value="7TM_GPCR_Srw"/>
    <property type="match status" value="1"/>
</dbReference>
<evidence type="ECO:0000313" key="2">
    <source>
        <dbReference type="EMBL" id="UMM32751.1"/>
    </source>
</evidence>
<feature type="transmembrane region" description="Helical" evidence="1">
    <location>
        <begin position="133"/>
        <end position="150"/>
    </location>
</feature>
<keyword evidence="3" id="KW-1185">Reference proteome</keyword>
<sequence>MSQNAVLSDFDKFDNSTKEALNDSRRLSTWLGVLMASLRYLITKNALNPAFNFLSKASSGWKSLAIASTISSLMSLFYWIRVDLISEVWVPPEACGYPANSSMLEYVYTDNDMFFSGTEIYQSYVVLDGVLKIVPAIVLPILAVLLIRELKKAEVSRKKMSVSSQSANNSDNTSKLVIIMTITCICAEGPMGIAFVLEGLVDDVPKLREIVTWFESIIYTFVILNATTHFIVCLRVSTPYRKTVKELFGHNGSQKPITITPKISSASIVTQRQVDARIDG</sequence>
<dbReference type="SUPFAM" id="SSF81321">
    <property type="entry name" value="Family A G protein-coupled receptor-like"/>
    <property type="match status" value="1"/>
</dbReference>
<reference evidence="2 3" key="1">
    <citation type="submission" date="2022-04" db="EMBL/GenBank/DDBJ databases">
        <title>Chromosome-level reference genomes for two strains of Caenorhabditis briggsae: an improved platform for comparative genomics.</title>
        <authorList>
            <person name="Stevens L."/>
            <person name="Andersen E."/>
        </authorList>
    </citation>
    <scope>NUCLEOTIDE SEQUENCE [LARGE SCALE GENOMIC DNA]</scope>
    <source>
        <strain evidence="2">VX34</strain>
        <tissue evidence="2">Whole-organism</tissue>
    </source>
</reference>
<proteinExistence type="predicted"/>
<dbReference type="Proteomes" id="UP000829354">
    <property type="component" value="Chromosome V"/>
</dbReference>
<dbReference type="Gene3D" id="1.20.1070.10">
    <property type="entry name" value="Rhodopsin 7-helix transmembrane proteins"/>
    <property type="match status" value="1"/>
</dbReference>
<evidence type="ECO:0000313" key="3">
    <source>
        <dbReference type="Proteomes" id="UP000829354"/>
    </source>
</evidence>
<gene>
    <name evidence="2" type="ORF">L5515_006443</name>
</gene>